<dbReference type="SUPFAM" id="SSF52980">
    <property type="entry name" value="Restriction endonuclease-like"/>
    <property type="match status" value="1"/>
</dbReference>
<name>A0A2L0F707_SORCE</name>
<dbReference type="InterPro" id="IPR012296">
    <property type="entry name" value="Nuclease_put_TT1808"/>
</dbReference>
<evidence type="ECO:0000313" key="3">
    <source>
        <dbReference type="Proteomes" id="UP000238348"/>
    </source>
</evidence>
<evidence type="ECO:0000313" key="2">
    <source>
        <dbReference type="EMBL" id="AUX47307.1"/>
    </source>
</evidence>
<feature type="region of interest" description="Disordered" evidence="1">
    <location>
        <begin position="1"/>
        <end position="42"/>
    </location>
</feature>
<organism evidence="2 3">
    <name type="scientific">Sorangium cellulosum</name>
    <name type="common">Polyangium cellulosum</name>
    <dbReference type="NCBI Taxonomy" id="56"/>
    <lineage>
        <taxon>Bacteria</taxon>
        <taxon>Pseudomonadati</taxon>
        <taxon>Myxococcota</taxon>
        <taxon>Polyangia</taxon>
        <taxon>Polyangiales</taxon>
        <taxon>Polyangiaceae</taxon>
        <taxon>Sorangium</taxon>
    </lineage>
</organism>
<feature type="compositionally biased region" description="Low complexity" evidence="1">
    <location>
        <begin position="16"/>
        <end position="28"/>
    </location>
</feature>
<protein>
    <recommendedName>
        <fullName evidence="4">Restriction endonuclease domain-containing protein</fullName>
    </recommendedName>
</protein>
<evidence type="ECO:0008006" key="4">
    <source>
        <dbReference type="Google" id="ProtNLM"/>
    </source>
</evidence>
<accession>A0A2L0F707</accession>
<reference evidence="2 3" key="1">
    <citation type="submission" date="2015-09" db="EMBL/GenBank/DDBJ databases">
        <title>Sorangium comparison.</title>
        <authorList>
            <person name="Zaburannyi N."/>
            <person name="Bunk B."/>
            <person name="Overmann J."/>
            <person name="Mueller R."/>
        </authorList>
    </citation>
    <scope>NUCLEOTIDE SEQUENCE [LARGE SCALE GENOMIC DNA]</scope>
    <source>
        <strain evidence="2 3">So ce26</strain>
    </source>
</reference>
<dbReference type="Proteomes" id="UP000238348">
    <property type="component" value="Chromosome"/>
</dbReference>
<proteinExistence type="predicted"/>
<dbReference type="Gene3D" id="3.90.1570.10">
    <property type="entry name" value="tt1808, chain A"/>
    <property type="match status" value="1"/>
</dbReference>
<evidence type="ECO:0000256" key="1">
    <source>
        <dbReference type="SAM" id="MobiDB-lite"/>
    </source>
</evidence>
<dbReference type="InterPro" id="IPR011335">
    <property type="entry name" value="Restrct_endonuc-II-like"/>
</dbReference>
<sequence>MPGIHGMRPKYPIQPPELLSSPPASAQPDLRGPFRADQIRPGDPYELSQGHPIFCLPSSGRCSGPTLLGGAVVAWDPAVSEAGVHAGYSPAPELLRAPDVAVGNVPDSLGWAPGAPALAIEYADLGRDEARLARKIADLLGAGARWIWVVRLEPPRHVEVHAPGEPPRRLLPGELLRAPGVLLNPVQVEALYDRTAAQRALLANVLQREGHASLESLRNEGLRAGRSEGLRRAVRDVCEVLGIAVPPEDDAALDELDEPELAALLGRLKRERRWTLL</sequence>
<gene>
    <name evidence="2" type="ORF">SOCE26_088250</name>
</gene>
<dbReference type="AlphaFoldDB" id="A0A2L0F707"/>
<dbReference type="EMBL" id="CP012673">
    <property type="protein sequence ID" value="AUX47307.1"/>
    <property type="molecule type" value="Genomic_DNA"/>
</dbReference>